<protein>
    <submittedName>
        <fullName evidence="1">Uncharacterized protein</fullName>
    </submittedName>
</protein>
<keyword evidence="2" id="KW-1185">Reference proteome</keyword>
<proteinExistence type="predicted"/>
<gene>
    <name evidence="1" type="ORF">C8F04DRAFT_1181261</name>
</gene>
<dbReference type="EMBL" id="JARJCM010000042">
    <property type="protein sequence ID" value="KAJ7036571.1"/>
    <property type="molecule type" value="Genomic_DNA"/>
</dbReference>
<dbReference type="Proteomes" id="UP001218188">
    <property type="component" value="Unassembled WGS sequence"/>
</dbReference>
<dbReference type="AlphaFoldDB" id="A0AAD6SYU6"/>
<organism evidence="1 2">
    <name type="scientific">Mycena alexandri</name>
    <dbReference type="NCBI Taxonomy" id="1745969"/>
    <lineage>
        <taxon>Eukaryota</taxon>
        <taxon>Fungi</taxon>
        <taxon>Dikarya</taxon>
        <taxon>Basidiomycota</taxon>
        <taxon>Agaricomycotina</taxon>
        <taxon>Agaricomycetes</taxon>
        <taxon>Agaricomycetidae</taxon>
        <taxon>Agaricales</taxon>
        <taxon>Marasmiineae</taxon>
        <taxon>Mycenaceae</taxon>
        <taxon>Mycena</taxon>
    </lineage>
</organism>
<sequence>MQGKSSPLSRARAARVMLKRRTVTGLVLVSANMGNHAFLSGECVLGCQLATEAEAAATPPARETDMALDRNFKPTRCPSSRHLEEIVAVVTYNLERRGALILKSTAGNRLRLPVNTDLVELDFGWILAGFPLAHAGS</sequence>
<reference evidence="1" key="1">
    <citation type="submission" date="2023-03" db="EMBL/GenBank/DDBJ databases">
        <title>Massive genome expansion in bonnet fungi (Mycena s.s.) driven by repeated elements and novel gene families across ecological guilds.</title>
        <authorList>
            <consortium name="Lawrence Berkeley National Laboratory"/>
            <person name="Harder C.B."/>
            <person name="Miyauchi S."/>
            <person name="Viragh M."/>
            <person name="Kuo A."/>
            <person name="Thoen E."/>
            <person name="Andreopoulos B."/>
            <person name="Lu D."/>
            <person name="Skrede I."/>
            <person name="Drula E."/>
            <person name="Henrissat B."/>
            <person name="Morin E."/>
            <person name="Kohler A."/>
            <person name="Barry K."/>
            <person name="LaButti K."/>
            <person name="Morin E."/>
            <person name="Salamov A."/>
            <person name="Lipzen A."/>
            <person name="Mereny Z."/>
            <person name="Hegedus B."/>
            <person name="Baldrian P."/>
            <person name="Stursova M."/>
            <person name="Weitz H."/>
            <person name="Taylor A."/>
            <person name="Grigoriev I.V."/>
            <person name="Nagy L.G."/>
            <person name="Martin F."/>
            <person name="Kauserud H."/>
        </authorList>
    </citation>
    <scope>NUCLEOTIDE SEQUENCE</scope>
    <source>
        <strain evidence="1">CBHHK200</strain>
    </source>
</reference>
<evidence type="ECO:0000313" key="2">
    <source>
        <dbReference type="Proteomes" id="UP001218188"/>
    </source>
</evidence>
<accession>A0AAD6SYU6</accession>
<evidence type="ECO:0000313" key="1">
    <source>
        <dbReference type="EMBL" id="KAJ7036571.1"/>
    </source>
</evidence>
<comment type="caution">
    <text evidence="1">The sequence shown here is derived from an EMBL/GenBank/DDBJ whole genome shotgun (WGS) entry which is preliminary data.</text>
</comment>
<name>A0AAD6SYU6_9AGAR</name>